<evidence type="ECO:0000256" key="4">
    <source>
        <dbReference type="ARBA" id="ARBA00023136"/>
    </source>
</evidence>
<feature type="transmembrane region" description="Helical" evidence="6">
    <location>
        <begin position="292"/>
        <end position="315"/>
    </location>
</feature>
<evidence type="ECO:0000256" key="3">
    <source>
        <dbReference type="ARBA" id="ARBA00022989"/>
    </source>
</evidence>
<protein>
    <submittedName>
        <fullName evidence="7">Uncharacterized protein</fullName>
    </submittedName>
</protein>
<feature type="compositionally biased region" description="Low complexity" evidence="5">
    <location>
        <begin position="265"/>
        <end position="284"/>
    </location>
</feature>
<evidence type="ECO:0000256" key="1">
    <source>
        <dbReference type="ARBA" id="ARBA00004167"/>
    </source>
</evidence>
<keyword evidence="8" id="KW-1185">Reference proteome</keyword>
<evidence type="ECO:0000256" key="6">
    <source>
        <dbReference type="SAM" id="Phobius"/>
    </source>
</evidence>
<keyword evidence="4 6" id="KW-0472">Membrane</keyword>
<evidence type="ECO:0000256" key="5">
    <source>
        <dbReference type="SAM" id="MobiDB-lite"/>
    </source>
</evidence>
<comment type="subcellular location">
    <subcellularLocation>
        <location evidence="1">Membrane</location>
        <topology evidence="1">Single-pass membrane protein</topology>
    </subcellularLocation>
</comment>
<dbReference type="InterPro" id="IPR051694">
    <property type="entry name" value="Immunoregulatory_rcpt-like"/>
</dbReference>
<dbReference type="GO" id="GO:0071944">
    <property type="term" value="C:cell periphery"/>
    <property type="evidence" value="ECO:0007669"/>
    <property type="project" value="UniProtKB-ARBA"/>
</dbReference>
<feature type="region of interest" description="Disordered" evidence="5">
    <location>
        <begin position="251"/>
        <end position="284"/>
    </location>
</feature>
<evidence type="ECO:0000256" key="2">
    <source>
        <dbReference type="ARBA" id="ARBA00022692"/>
    </source>
</evidence>
<dbReference type="Proteomes" id="UP000250140">
    <property type="component" value="Unassembled WGS sequence"/>
</dbReference>
<sequence length="434" mass="46236">MKHFDSRNQRQWYEMSCSSMVWLFVLIAPVMLVTGQQQCYFGPGATNRGPSNLVPCNGTGTSACCLLGDTCLSGNTCYNYATGDLYQYGCTDITYKDETCPYKCGWDPASSPWTALEYCTDIQDIADTWVCHAPESCGCEWNSTYDLLVLQPIGCKEMGSNARVALYAPSTLAPYVSLPSTIGGSTGYYSPTVISGTSTWVSTAVAGYTPSSFTQLTTYRAAPTSTVLIDEGQTPGPSTYAPARSYTPTAAASGTALSSQNHNPTTASGTASAPTTSNSTTASSGLSTGAKAGIGVGVAVGVCLLAALAWIFFLMGKRHRERRSQQPQQPQYGQGPQYPQGPEGQHYPQGPPMQGSHWAPYPAGTIPYQDVPATYVDEMRGAKQPYSQPAPLADSQPVELPIDNNRNMYEMGSDVSAVSPPTPPAYAHTEGPHK</sequence>
<dbReference type="AlphaFoldDB" id="A0A8E2JTM3"/>
<evidence type="ECO:0000313" key="8">
    <source>
        <dbReference type="Proteomes" id="UP000250140"/>
    </source>
</evidence>
<feature type="compositionally biased region" description="Low complexity" evidence="5">
    <location>
        <begin position="325"/>
        <end position="348"/>
    </location>
</feature>
<organism evidence="7 8">
    <name type="scientific">Glonium stellatum</name>
    <dbReference type="NCBI Taxonomy" id="574774"/>
    <lineage>
        <taxon>Eukaryota</taxon>
        <taxon>Fungi</taxon>
        <taxon>Dikarya</taxon>
        <taxon>Ascomycota</taxon>
        <taxon>Pezizomycotina</taxon>
        <taxon>Dothideomycetes</taxon>
        <taxon>Pleosporomycetidae</taxon>
        <taxon>Gloniales</taxon>
        <taxon>Gloniaceae</taxon>
        <taxon>Glonium</taxon>
    </lineage>
</organism>
<dbReference type="PANTHER" id="PTHR15549:SF33">
    <property type="entry name" value="MEMBRANE PROTEIN WSC4, PUTATIVE (AFU_ORTHOLOGUE AFUA_5G09020)-RELATED"/>
    <property type="match status" value="1"/>
</dbReference>
<feature type="region of interest" description="Disordered" evidence="5">
    <location>
        <begin position="321"/>
        <end position="361"/>
    </location>
</feature>
<feature type="region of interest" description="Disordered" evidence="5">
    <location>
        <begin position="385"/>
        <end position="434"/>
    </location>
</feature>
<keyword evidence="2 6" id="KW-0812">Transmembrane</keyword>
<keyword evidence="3 6" id="KW-1133">Transmembrane helix</keyword>
<dbReference type="EMBL" id="KV749611">
    <property type="protein sequence ID" value="OCL08704.1"/>
    <property type="molecule type" value="Genomic_DNA"/>
</dbReference>
<gene>
    <name evidence="7" type="ORF">AOQ84DRAFT_388657</name>
</gene>
<dbReference type="PANTHER" id="PTHR15549">
    <property type="entry name" value="PAIRED IMMUNOGLOBULIN-LIKE TYPE 2 RECEPTOR"/>
    <property type="match status" value="1"/>
</dbReference>
<reference evidence="7 8" key="1">
    <citation type="journal article" date="2016" name="Nat. Commun.">
        <title>Ectomycorrhizal ecology is imprinted in the genome of the dominant symbiotic fungus Cenococcum geophilum.</title>
        <authorList>
            <consortium name="DOE Joint Genome Institute"/>
            <person name="Peter M."/>
            <person name="Kohler A."/>
            <person name="Ohm R.A."/>
            <person name="Kuo A."/>
            <person name="Krutzmann J."/>
            <person name="Morin E."/>
            <person name="Arend M."/>
            <person name="Barry K.W."/>
            <person name="Binder M."/>
            <person name="Choi C."/>
            <person name="Clum A."/>
            <person name="Copeland A."/>
            <person name="Grisel N."/>
            <person name="Haridas S."/>
            <person name="Kipfer T."/>
            <person name="LaButti K."/>
            <person name="Lindquist E."/>
            <person name="Lipzen A."/>
            <person name="Maire R."/>
            <person name="Meier B."/>
            <person name="Mihaltcheva S."/>
            <person name="Molinier V."/>
            <person name="Murat C."/>
            <person name="Poggeler S."/>
            <person name="Quandt C.A."/>
            <person name="Sperisen C."/>
            <person name="Tritt A."/>
            <person name="Tisserant E."/>
            <person name="Crous P.W."/>
            <person name="Henrissat B."/>
            <person name="Nehls U."/>
            <person name="Egli S."/>
            <person name="Spatafora J.W."/>
            <person name="Grigoriev I.V."/>
            <person name="Martin F.M."/>
        </authorList>
    </citation>
    <scope>NUCLEOTIDE SEQUENCE [LARGE SCALE GENOMIC DNA]</scope>
    <source>
        <strain evidence="7 8">CBS 207.34</strain>
    </source>
</reference>
<feature type="transmembrane region" description="Helical" evidence="6">
    <location>
        <begin position="12"/>
        <end position="32"/>
    </location>
</feature>
<dbReference type="GO" id="GO:0016020">
    <property type="term" value="C:membrane"/>
    <property type="evidence" value="ECO:0007669"/>
    <property type="project" value="UniProtKB-SubCell"/>
</dbReference>
<feature type="compositionally biased region" description="Polar residues" evidence="5">
    <location>
        <begin position="251"/>
        <end position="264"/>
    </location>
</feature>
<dbReference type="OrthoDB" id="4148662at2759"/>
<name>A0A8E2JTM3_9PEZI</name>
<proteinExistence type="predicted"/>
<accession>A0A8E2JTM3</accession>
<evidence type="ECO:0000313" key="7">
    <source>
        <dbReference type="EMBL" id="OCL08704.1"/>
    </source>
</evidence>